<evidence type="ECO:0000313" key="1">
    <source>
        <dbReference type="EMBL" id="EFI98342.1"/>
    </source>
</evidence>
<dbReference type="RefSeq" id="XP_003033245.1">
    <property type="nucleotide sequence ID" value="XM_003033199.1"/>
</dbReference>
<keyword evidence="2" id="KW-1185">Reference proteome</keyword>
<evidence type="ECO:0000313" key="2">
    <source>
        <dbReference type="Proteomes" id="UP000007431"/>
    </source>
</evidence>
<dbReference type="EMBL" id="GL377305">
    <property type="protein sequence ID" value="EFI98342.1"/>
    <property type="molecule type" value="Genomic_DNA"/>
</dbReference>
<dbReference type="Proteomes" id="UP000007431">
    <property type="component" value="Unassembled WGS sequence"/>
</dbReference>
<gene>
    <name evidence="1" type="ORF">SCHCODRAFT_234084</name>
</gene>
<dbReference type="InParanoid" id="D8Q0E5"/>
<sequence>MRARERMNYSPRGFPRILESVSKLRNRRLPNCYPKYVFGWAISGEELERVSDELFGLDAPSSTIITYYYDRWRERADARFKFKHTLYANVETMANDELFYITSNETEESLARASDEEFVKMAMEVLQTEEKGRWFHFDLF</sequence>
<dbReference type="OrthoDB" id="2870045at2759"/>
<accession>D8Q0E5</accession>
<reference evidence="1 2" key="1">
    <citation type="journal article" date="2010" name="Nat. Biotechnol.">
        <title>Genome sequence of the model mushroom Schizophyllum commune.</title>
        <authorList>
            <person name="Ohm R.A."/>
            <person name="de Jong J.F."/>
            <person name="Lugones L.G."/>
            <person name="Aerts A."/>
            <person name="Kothe E."/>
            <person name="Stajich J.E."/>
            <person name="de Vries R.P."/>
            <person name="Record E."/>
            <person name="Levasseur A."/>
            <person name="Baker S.E."/>
            <person name="Bartholomew K.A."/>
            <person name="Coutinho P.M."/>
            <person name="Erdmann S."/>
            <person name="Fowler T.J."/>
            <person name="Gathman A.C."/>
            <person name="Lombard V."/>
            <person name="Henrissat B."/>
            <person name="Knabe N."/>
            <person name="Kuees U."/>
            <person name="Lilly W.W."/>
            <person name="Lindquist E."/>
            <person name="Lucas S."/>
            <person name="Magnuson J.K."/>
            <person name="Piumi F."/>
            <person name="Raudaskoski M."/>
            <person name="Salamov A."/>
            <person name="Schmutz J."/>
            <person name="Schwarze F.W.M.R."/>
            <person name="vanKuyk P.A."/>
            <person name="Horton J.S."/>
            <person name="Grigoriev I.V."/>
            <person name="Woesten H.A.B."/>
        </authorList>
    </citation>
    <scope>NUCLEOTIDE SEQUENCE [LARGE SCALE GENOMIC DNA]</scope>
    <source>
        <strain evidence="2">H4-8 / FGSC 9210</strain>
    </source>
</reference>
<dbReference type="GeneID" id="9595349"/>
<dbReference type="HOGENOM" id="CLU_1836303_0_0_1"/>
<organism evidence="2">
    <name type="scientific">Schizophyllum commune (strain H4-8 / FGSC 9210)</name>
    <name type="common">Split gill fungus</name>
    <dbReference type="NCBI Taxonomy" id="578458"/>
    <lineage>
        <taxon>Eukaryota</taxon>
        <taxon>Fungi</taxon>
        <taxon>Dikarya</taxon>
        <taxon>Basidiomycota</taxon>
        <taxon>Agaricomycotina</taxon>
        <taxon>Agaricomycetes</taxon>
        <taxon>Agaricomycetidae</taxon>
        <taxon>Agaricales</taxon>
        <taxon>Schizophyllaceae</taxon>
        <taxon>Schizophyllum</taxon>
    </lineage>
</organism>
<name>D8Q0E5_SCHCM</name>
<proteinExistence type="predicted"/>
<dbReference type="KEGG" id="scm:SCHCO_02618274"/>
<dbReference type="AlphaFoldDB" id="D8Q0E5"/>
<dbReference type="VEuPathDB" id="FungiDB:SCHCODRAFT_02618274"/>
<protein>
    <submittedName>
        <fullName evidence="1">Uncharacterized protein</fullName>
    </submittedName>
</protein>